<comment type="caution">
    <text evidence="3">The sequence shown here is derived from an EMBL/GenBank/DDBJ whole genome shotgun (WGS) entry which is preliminary data.</text>
</comment>
<keyword evidence="1" id="KW-0732">Signal</keyword>
<keyword evidence="4" id="KW-1185">Reference proteome</keyword>
<gene>
    <name evidence="3" type="ORF">PSTG_03513</name>
</gene>
<reference evidence="4" key="1">
    <citation type="submission" date="2014-03" db="EMBL/GenBank/DDBJ databases">
        <title>The Genome Sequence of Puccinia striiformis f. sp. tritici PST-78.</title>
        <authorList>
            <consortium name="The Broad Institute Genome Sequencing Platform"/>
            <person name="Cuomo C."/>
            <person name="Hulbert S."/>
            <person name="Chen X."/>
            <person name="Walker B."/>
            <person name="Young S.K."/>
            <person name="Zeng Q."/>
            <person name="Gargeya S."/>
            <person name="Fitzgerald M."/>
            <person name="Haas B."/>
            <person name="Abouelleil A."/>
            <person name="Alvarado L."/>
            <person name="Arachchi H.M."/>
            <person name="Berlin A.M."/>
            <person name="Chapman S.B."/>
            <person name="Goldberg J."/>
            <person name="Griggs A."/>
            <person name="Gujja S."/>
            <person name="Hansen M."/>
            <person name="Howarth C."/>
            <person name="Imamovic A."/>
            <person name="Larimer J."/>
            <person name="McCowan C."/>
            <person name="Montmayeur A."/>
            <person name="Murphy C."/>
            <person name="Neiman D."/>
            <person name="Pearson M."/>
            <person name="Priest M."/>
            <person name="Roberts A."/>
            <person name="Saif S."/>
            <person name="Shea T."/>
            <person name="Sisk P."/>
            <person name="Sykes S."/>
            <person name="Wortman J."/>
            <person name="Nusbaum C."/>
            <person name="Birren B."/>
        </authorList>
    </citation>
    <scope>NUCLEOTIDE SEQUENCE [LARGE SCALE GENOMIC DNA]</scope>
    <source>
        <strain evidence="4">race PST-78</strain>
    </source>
</reference>
<evidence type="ECO:0000256" key="1">
    <source>
        <dbReference type="SAM" id="SignalP"/>
    </source>
</evidence>
<dbReference type="Proteomes" id="UP000054564">
    <property type="component" value="Unassembled WGS sequence"/>
</dbReference>
<evidence type="ECO:0000259" key="2">
    <source>
        <dbReference type="Pfam" id="PF26138"/>
    </source>
</evidence>
<dbReference type="InterPro" id="IPR058353">
    <property type="entry name" value="DUF8040"/>
</dbReference>
<accession>A0A0L0VVC4</accession>
<organism evidence="3 4">
    <name type="scientific">Puccinia striiformis f. sp. tritici PST-78</name>
    <dbReference type="NCBI Taxonomy" id="1165861"/>
    <lineage>
        <taxon>Eukaryota</taxon>
        <taxon>Fungi</taxon>
        <taxon>Dikarya</taxon>
        <taxon>Basidiomycota</taxon>
        <taxon>Pucciniomycotina</taxon>
        <taxon>Pucciniomycetes</taxon>
        <taxon>Pucciniales</taxon>
        <taxon>Pucciniaceae</taxon>
        <taxon>Puccinia</taxon>
    </lineage>
</organism>
<feature type="domain" description="DUF8040" evidence="2">
    <location>
        <begin position="39"/>
        <end position="127"/>
    </location>
</feature>
<dbReference type="Pfam" id="PF26138">
    <property type="entry name" value="DUF8040"/>
    <property type="match status" value="1"/>
</dbReference>
<name>A0A0L0VVC4_9BASI</name>
<dbReference type="EMBL" id="AJIL01000018">
    <property type="protein sequence ID" value="KNF03249.1"/>
    <property type="molecule type" value="Genomic_DNA"/>
</dbReference>
<evidence type="ECO:0000313" key="3">
    <source>
        <dbReference type="EMBL" id="KNF03249.1"/>
    </source>
</evidence>
<evidence type="ECO:0000313" key="4">
    <source>
        <dbReference type="Proteomes" id="UP000054564"/>
    </source>
</evidence>
<feature type="chain" id="PRO_5005550820" description="DUF8040 domain-containing protein" evidence="1">
    <location>
        <begin position="22"/>
        <end position="152"/>
    </location>
</feature>
<protein>
    <recommendedName>
        <fullName evidence="2">DUF8040 domain-containing protein</fullName>
    </recommendedName>
</protein>
<sequence>MINLSAEQKAILALFAMFLLSEMDEEDLRPYYSDGGQATFVRFLLHEARPELFREATSLERSTFDALVTELNCKGILKDGRSVMVEEQVLIFLDIIVHNNSMREVALKFRRGLFTVQRYFHQVLEALKTGANASTTQNTMHSGIVLAPSMTY</sequence>
<proteinExistence type="predicted"/>
<dbReference type="AlphaFoldDB" id="A0A0L0VVC4"/>
<dbReference type="OrthoDB" id="10635255at2759"/>
<feature type="signal peptide" evidence="1">
    <location>
        <begin position="1"/>
        <end position="21"/>
    </location>
</feature>